<gene>
    <name evidence="2" type="ORF">RZN69_12070</name>
</gene>
<keyword evidence="3" id="KW-1185">Reference proteome</keyword>
<evidence type="ECO:0000313" key="2">
    <source>
        <dbReference type="EMBL" id="WOO39352.1"/>
    </source>
</evidence>
<dbReference type="Proteomes" id="UP001304300">
    <property type="component" value="Chromosome"/>
</dbReference>
<proteinExistence type="predicted"/>
<dbReference type="EMBL" id="CP136920">
    <property type="protein sequence ID" value="WOO39352.1"/>
    <property type="molecule type" value="Genomic_DNA"/>
</dbReference>
<reference evidence="2 3" key="1">
    <citation type="submission" date="2023-10" db="EMBL/GenBank/DDBJ databases">
        <title>Rubellicoccus peritrichatus gen. nov., sp. nov., isolated from an algae of coral reef tank.</title>
        <authorList>
            <person name="Luo J."/>
        </authorList>
    </citation>
    <scope>NUCLEOTIDE SEQUENCE [LARGE SCALE GENOMIC DNA]</scope>
    <source>
        <strain evidence="2 3">CR14</strain>
    </source>
</reference>
<evidence type="ECO:0000259" key="1">
    <source>
        <dbReference type="Pfam" id="PF00884"/>
    </source>
</evidence>
<dbReference type="InterPro" id="IPR017850">
    <property type="entry name" value="Alkaline_phosphatase_core_sf"/>
</dbReference>
<dbReference type="AlphaFoldDB" id="A0AAQ3L7H6"/>
<dbReference type="NCBIfam" id="NF038075">
    <property type="entry name" value="fam_STM4013"/>
    <property type="match status" value="1"/>
</dbReference>
<dbReference type="GO" id="GO:0016787">
    <property type="term" value="F:hydrolase activity"/>
    <property type="evidence" value="ECO:0007669"/>
    <property type="project" value="UniProtKB-KW"/>
</dbReference>
<sequence>MKEKVGSHDILFITLDSLRYDVAVDCWQKGLTPHFQALLGSVWEKRHTPGNFTYAAHHAFFAGFLPTPADPKADKMRLMATEFAGSETIGPQTQLFQTSNIVEGFRDYDYRTLCIGGVGFFNKKTALSSVLTDCFDESHWSDDLGVICPDSAMNQFRLASERIKGIGQDERYFLFMNMSAIHQPNYFYKAGSTEDTIDSHAAALQSVDQGLPILLKAMRQRERPVFYIICSDHGTAYGEDGFYGHRLSHDTVWTVPYADGILE</sequence>
<feature type="domain" description="Sulfatase N-terminal" evidence="1">
    <location>
        <begin position="9"/>
        <end position="252"/>
    </location>
</feature>
<accession>A0AAQ3L7H6</accession>
<dbReference type="RefSeq" id="WP_317831217.1">
    <property type="nucleotide sequence ID" value="NZ_CP136920.1"/>
</dbReference>
<dbReference type="SUPFAM" id="SSF53649">
    <property type="entry name" value="Alkaline phosphatase-like"/>
    <property type="match status" value="1"/>
</dbReference>
<keyword evidence="2" id="KW-0378">Hydrolase</keyword>
<protein>
    <submittedName>
        <fullName evidence="2">STM4013/SEN3800 family hydrolase</fullName>
    </submittedName>
</protein>
<dbReference type="Gene3D" id="3.40.720.10">
    <property type="entry name" value="Alkaline Phosphatase, subunit A"/>
    <property type="match status" value="1"/>
</dbReference>
<dbReference type="InterPro" id="IPR000917">
    <property type="entry name" value="Sulfatase_N"/>
</dbReference>
<name>A0AAQ3L7H6_9BACT</name>
<dbReference type="Pfam" id="PF00884">
    <property type="entry name" value="Sulfatase"/>
    <property type="match status" value="1"/>
</dbReference>
<dbReference type="InterPro" id="IPR047838">
    <property type="entry name" value="STM4013-like"/>
</dbReference>
<organism evidence="2 3">
    <name type="scientific">Rubellicoccus peritrichatus</name>
    <dbReference type="NCBI Taxonomy" id="3080537"/>
    <lineage>
        <taxon>Bacteria</taxon>
        <taxon>Pseudomonadati</taxon>
        <taxon>Verrucomicrobiota</taxon>
        <taxon>Opitutia</taxon>
        <taxon>Puniceicoccales</taxon>
        <taxon>Cerasicoccaceae</taxon>
        <taxon>Rubellicoccus</taxon>
    </lineage>
</organism>
<dbReference type="KEGG" id="puo:RZN69_12070"/>
<evidence type="ECO:0000313" key="3">
    <source>
        <dbReference type="Proteomes" id="UP001304300"/>
    </source>
</evidence>